<dbReference type="InterPro" id="IPR046867">
    <property type="entry name" value="AldOxase/xan_DH_MoCoBD2"/>
</dbReference>
<dbReference type="EMBL" id="BMQX01000037">
    <property type="protein sequence ID" value="GGQ33106.1"/>
    <property type="molecule type" value="Genomic_DNA"/>
</dbReference>
<protein>
    <submittedName>
        <fullName evidence="2">Xanthine dehydrogenase</fullName>
    </submittedName>
</protein>
<proteinExistence type="predicted"/>
<feature type="domain" description="Aldehyde oxidase/xanthine dehydrogenase a/b hammerhead" evidence="1">
    <location>
        <begin position="208"/>
        <end position="297"/>
    </location>
</feature>
<dbReference type="Pfam" id="PF02738">
    <property type="entry name" value="MoCoBD_1"/>
    <property type="match status" value="1"/>
</dbReference>
<dbReference type="Proteomes" id="UP000619118">
    <property type="component" value="Unassembled WGS sequence"/>
</dbReference>
<dbReference type="InterPro" id="IPR052516">
    <property type="entry name" value="N-heterocyclic_Hydroxylase"/>
</dbReference>
<keyword evidence="3" id="KW-1185">Reference proteome</keyword>
<dbReference type="PROSITE" id="PS51318">
    <property type="entry name" value="TAT"/>
    <property type="match status" value="1"/>
</dbReference>
<evidence type="ECO:0000313" key="3">
    <source>
        <dbReference type="Proteomes" id="UP000619118"/>
    </source>
</evidence>
<dbReference type="InterPro" id="IPR037165">
    <property type="entry name" value="AldOxase/xan_DH_Mopterin-bd_sf"/>
</dbReference>
<dbReference type="SMART" id="SM01008">
    <property type="entry name" value="Ald_Xan_dh_C"/>
    <property type="match status" value="1"/>
</dbReference>
<dbReference type="PANTHER" id="PTHR47495:SF3">
    <property type="entry name" value="BLR6219 PROTEIN"/>
    <property type="match status" value="1"/>
</dbReference>
<name>A0ABQ2RJL0_9GAMM</name>
<dbReference type="InterPro" id="IPR008274">
    <property type="entry name" value="AldOxase/xan_DH_MoCoBD1"/>
</dbReference>
<dbReference type="PIRSF" id="PIRSF036389">
    <property type="entry name" value="IOR_B"/>
    <property type="match status" value="1"/>
</dbReference>
<dbReference type="Pfam" id="PF20256">
    <property type="entry name" value="MoCoBD_2"/>
    <property type="match status" value="2"/>
</dbReference>
<sequence>MTTFTAVENISRRNVLKLFGAVGGGLVLGSTSLAWSPMALAQDKQATMNLFVAIGEDDKVYLTCHRSEMGQGIRTGIPQVLADELEADWDKIVVVQGLGDKAYGDQNTDGSRSIRKQYHKMRQMGAMARTMLEQAAADKWKVPLTEVYAKQSRVYHKGSSKSLRFGELAVAASAINVPDVETLTFKPDSEFNFIGKPKTIVDMDDILAGTAMFGYDINVDGMVYASITRPPVLGSDVATLDDSAARKVAGVLDIIQLPVPKGAPLFQALGGVAVIASNTWSAMEGRKALKITWTKSVNDNHDTTQYLAELVERVKQPGKVMRQLGASVDSWPAESTINAVYTVPYLAHAMMEPPVATASVTTDGCEIWASTQTPQSTQKNVAAVLGLAEEKVKVNVTLLGGGFGRKSKPDFSVEAAMLSQKLNKPVKVSWTREDEIQNGYYHAISAQFYQAKLDNSNQPQAILARTGFPSISSTFAEGVDLPSAGELDLGFVDVPLALPQIQLEAVKATAHTRIGWMRSVCNIQHAFGIGSFVDELAVKANKPCLQMWREMLGEARKETLADQGFEYGNYGETLDDHPIDVGRYHNVLNIMEAKLAQQAPVQKNQGWGFAIHRSFTTYVAVATLVEVKDNNLKVLKSISAIDAGLVVNPDRLTSQTEGAIIFGLSLAMMGEISFKGGQVQQSNFHDYPLLRFPQSPEIEVIHIQSTANPAGVGEPGVPPVAPSLTNAIFAATGKRYRDLPLNKVLSV</sequence>
<dbReference type="Gene3D" id="3.90.1170.50">
    <property type="entry name" value="Aldehyde oxidase/xanthine dehydrogenase, a/b hammerhead"/>
    <property type="match status" value="1"/>
</dbReference>
<dbReference type="PANTHER" id="PTHR47495">
    <property type="entry name" value="ALDEHYDE DEHYDROGENASE"/>
    <property type="match status" value="1"/>
</dbReference>
<gene>
    <name evidence="2" type="ORF">GCM10009411_35790</name>
</gene>
<dbReference type="SUPFAM" id="SSF56003">
    <property type="entry name" value="Molybdenum cofactor-binding domain"/>
    <property type="match status" value="2"/>
</dbReference>
<dbReference type="RefSeq" id="WP_160055916.1">
    <property type="nucleotide sequence ID" value="NZ_BMQX01000037.1"/>
</dbReference>
<reference evidence="3" key="1">
    <citation type="journal article" date="2019" name="Int. J. Syst. Evol. Microbiol.">
        <title>The Global Catalogue of Microorganisms (GCM) 10K type strain sequencing project: providing services to taxonomists for standard genome sequencing and annotation.</title>
        <authorList>
            <consortium name="The Broad Institute Genomics Platform"/>
            <consortium name="The Broad Institute Genome Sequencing Center for Infectious Disease"/>
            <person name="Wu L."/>
            <person name="Ma J."/>
        </authorList>
    </citation>
    <scope>NUCLEOTIDE SEQUENCE [LARGE SCALE GENOMIC DNA]</scope>
    <source>
        <strain evidence="3">JCM 32306</strain>
    </source>
</reference>
<dbReference type="Gene3D" id="3.30.365.10">
    <property type="entry name" value="Aldehyde oxidase/xanthine dehydrogenase, molybdopterin binding domain"/>
    <property type="match status" value="4"/>
</dbReference>
<evidence type="ECO:0000259" key="1">
    <source>
        <dbReference type="SMART" id="SM01008"/>
    </source>
</evidence>
<organism evidence="2 3">
    <name type="scientific">Shewanella litoralis</name>
    <dbReference type="NCBI Taxonomy" id="2282700"/>
    <lineage>
        <taxon>Bacteria</taxon>
        <taxon>Pseudomonadati</taxon>
        <taxon>Pseudomonadota</taxon>
        <taxon>Gammaproteobacteria</taxon>
        <taxon>Alteromonadales</taxon>
        <taxon>Shewanellaceae</taxon>
        <taxon>Shewanella</taxon>
    </lineage>
</organism>
<accession>A0ABQ2RJL0</accession>
<dbReference type="InterPro" id="IPR006311">
    <property type="entry name" value="TAT_signal"/>
</dbReference>
<dbReference type="InterPro" id="IPR012368">
    <property type="entry name" value="OxRdtase_Mopterin-bd_su_IorB"/>
</dbReference>
<evidence type="ECO:0000313" key="2">
    <source>
        <dbReference type="EMBL" id="GGQ33106.1"/>
    </source>
</evidence>
<dbReference type="InterPro" id="IPR000674">
    <property type="entry name" value="Ald_Oxase/Xan_DH_a/b"/>
</dbReference>
<comment type="caution">
    <text evidence="2">The sequence shown here is derived from an EMBL/GenBank/DDBJ whole genome shotgun (WGS) entry which is preliminary data.</text>
</comment>